<comment type="caution">
    <text evidence="2">The sequence shown here is derived from an EMBL/GenBank/DDBJ whole genome shotgun (WGS) entry which is preliminary data.</text>
</comment>
<organism evidence="2 3">
    <name type="scientific">Shinella granuli</name>
    <dbReference type="NCBI Taxonomy" id="323621"/>
    <lineage>
        <taxon>Bacteria</taxon>
        <taxon>Pseudomonadati</taxon>
        <taxon>Pseudomonadota</taxon>
        <taxon>Alphaproteobacteria</taxon>
        <taxon>Hyphomicrobiales</taxon>
        <taxon>Rhizobiaceae</taxon>
        <taxon>Shinella</taxon>
    </lineage>
</organism>
<dbReference type="Gene3D" id="3.40.50.1820">
    <property type="entry name" value="alpha/beta hydrolase"/>
    <property type="match status" value="1"/>
</dbReference>
<evidence type="ECO:0000313" key="2">
    <source>
        <dbReference type="EMBL" id="TCN42317.1"/>
    </source>
</evidence>
<dbReference type="GO" id="GO:0016787">
    <property type="term" value="F:hydrolase activity"/>
    <property type="evidence" value="ECO:0007669"/>
    <property type="project" value="UniProtKB-KW"/>
</dbReference>
<dbReference type="RefSeq" id="WP_064330270.1">
    <property type="nucleotide sequence ID" value="NZ_BAABEI010000012.1"/>
</dbReference>
<dbReference type="SUPFAM" id="SSF53474">
    <property type="entry name" value="alpha/beta-Hydrolases"/>
    <property type="match status" value="1"/>
</dbReference>
<evidence type="ECO:0000259" key="1">
    <source>
        <dbReference type="Pfam" id="PF12697"/>
    </source>
</evidence>
<dbReference type="Proteomes" id="UP000295351">
    <property type="component" value="Unassembled WGS sequence"/>
</dbReference>
<name>A0A4R2CMC5_SHIGR</name>
<gene>
    <name evidence="2" type="ORF">EV665_11251</name>
</gene>
<feature type="domain" description="AB hydrolase-1" evidence="1">
    <location>
        <begin position="88"/>
        <end position="271"/>
    </location>
</feature>
<sequence length="302" mass="32140">MASFGLKVIRLALSGVARISPDAAGRAAFRLFATTPGRRPRTAKEKELFARSEGWMRQAERVPLAFAGGRAVAHRFAARPCQSFSGRVLVVHGWGSRAAYLTALTEALVAAGHEVVALDLPGHGASGGRTLTLPMAVRAIDAAWQRFGGFDYFCGHSFGGASLACAASGLVPSVPAHRPRRLVTIGSPSEMTWLFKDLGRFLKLGPKAQVALENHVERIAGAPLSAFDAANGAGRLKSPMLVLHAQDDKEVPALHARRYAAAGPNVTLEWANGFGHRRIVSAEPVIDRIVQFLAEDAARIAA</sequence>
<reference evidence="2 3" key="1">
    <citation type="submission" date="2019-03" db="EMBL/GenBank/DDBJ databases">
        <title>Genomic Encyclopedia of Type Strains, Phase IV (KMG-IV): sequencing the most valuable type-strain genomes for metagenomic binning, comparative biology and taxonomic classification.</title>
        <authorList>
            <person name="Goeker M."/>
        </authorList>
    </citation>
    <scope>NUCLEOTIDE SEQUENCE [LARGE SCALE GENOMIC DNA]</scope>
    <source>
        <strain evidence="2 3">DSM 18401</strain>
    </source>
</reference>
<accession>A0A4R2CMC5</accession>
<keyword evidence="2" id="KW-0378">Hydrolase</keyword>
<protein>
    <submittedName>
        <fullName evidence="2">Alpha-beta hydrolase superfamily lysophospholipase</fullName>
    </submittedName>
</protein>
<evidence type="ECO:0000313" key="3">
    <source>
        <dbReference type="Proteomes" id="UP000295351"/>
    </source>
</evidence>
<dbReference type="InterPro" id="IPR029058">
    <property type="entry name" value="AB_hydrolase_fold"/>
</dbReference>
<dbReference type="InterPro" id="IPR000073">
    <property type="entry name" value="AB_hydrolase_1"/>
</dbReference>
<dbReference type="AlphaFoldDB" id="A0A4R2CMC5"/>
<keyword evidence="3" id="KW-1185">Reference proteome</keyword>
<dbReference type="EMBL" id="SLVX01000012">
    <property type="protein sequence ID" value="TCN42317.1"/>
    <property type="molecule type" value="Genomic_DNA"/>
</dbReference>
<dbReference type="Pfam" id="PF12697">
    <property type="entry name" value="Abhydrolase_6"/>
    <property type="match status" value="1"/>
</dbReference>
<proteinExistence type="predicted"/>